<dbReference type="PANTHER" id="PTHR38831">
    <property type="entry name" value="TYPE II SECRETION SYSTEM PROTEIN K"/>
    <property type="match status" value="1"/>
</dbReference>
<dbReference type="Gene3D" id="1.10.40.60">
    <property type="entry name" value="EpsJ-like"/>
    <property type="match status" value="1"/>
</dbReference>
<keyword evidence="5 10" id="KW-0997">Cell inner membrane</keyword>
<keyword evidence="8" id="KW-1133">Transmembrane helix</keyword>
<dbReference type="InterPro" id="IPR038072">
    <property type="entry name" value="GspK_central_sf"/>
</dbReference>
<keyword evidence="6" id="KW-0812">Transmembrane</keyword>
<comment type="similarity">
    <text evidence="2 10">Belongs to the GSP K family.</text>
</comment>
<evidence type="ECO:0000256" key="1">
    <source>
        <dbReference type="ARBA" id="ARBA00004533"/>
    </source>
</evidence>
<keyword evidence="9 10" id="KW-0472">Membrane</keyword>
<dbReference type="Pfam" id="PF21687">
    <property type="entry name" value="T2SSK_1st"/>
    <property type="match status" value="1"/>
</dbReference>
<dbReference type="PANTHER" id="PTHR38831:SF2">
    <property type="entry name" value="TYPE II SECRETION SYSTEM PROTEIN K"/>
    <property type="match status" value="1"/>
</dbReference>
<comment type="caution">
    <text evidence="12">The sequence shown here is derived from an EMBL/GenBank/DDBJ whole genome shotgun (WGS) entry which is preliminary data.</text>
</comment>
<gene>
    <name evidence="12" type="ORF">IOQ59_16025</name>
</gene>
<keyword evidence="13" id="KW-1185">Reference proteome</keyword>
<evidence type="ECO:0000256" key="10">
    <source>
        <dbReference type="PIRNR" id="PIRNR002786"/>
    </source>
</evidence>
<evidence type="ECO:0000256" key="4">
    <source>
        <dbReference type="ARBA" id="ARBA00022475"/>
    </source>
</evidence>
<dbReference type="PIRSF" id="PIRSF002786">
    <property type="entry name" value="XcpX"/>
    <property type="match status" value="1"/>
</dbReference>
<evidence type="ECO:0000256" key="8">
    <source>
        <dbReference type="ARBA" id="ARBA00022989"/>
    </source>
</evidence>
<keyword evidence="7" id="KW-0653">Protein transport</keyword>
<evidence type="ECO:0000313" key="12">
    <source>
        <dbReference type="EMBL" id="MBE9398768.1"/>
    </source>
</evidence>
<dbReference type="Proteomes" id="UP000640333">
    <property type="component" value="Unassembled WGS sequence"/>
</dbReference>
<organism evidence="12 13">
    <name type="scientific">Pontibacterium sinense</name>
    <dbReference type="NCBI Taxonomy" id="2781979"/>
    <lineage>
        <taxon>Bacteria</taxon>
        <taxon>Pseudomonadati</taxon>
        <taxon>Pseudomonadota</taxon>
        <taxon>Gammaproteobacteria</taxon>
        <taxon>Oceanospirillales</taxon>
        <taxon>Oceanospirillaceae</taxon>
        <taxon>Pontibacterium</taxon>
    </lineage>
</organism>
<dbReference type="AlphaFoldDB" id="A0A8J7FJ39"/>
<dbReference type="GO" id="GO:0009306">
    <property type="term" value="P:protein secretion"/>
    <property type="evidence" value="ECO:0007669"/>
    <property type="project" value="InterPro"/>
</dbReference>
<protein>
    <recommendedName>
        <fullName evidence="10">Type II secretion system protein K</fullName>
    </recommendedName>
</protein>
<keyword evidence="3 10" id="KW-0813">Transport</keyword>
<evidence type="ECO:0000256" key="5">
    <source>
        <dbReference type="ARBA" id="ARBA00022519"/>
    </source>
</evidence>
<comment type="subcellular location">
    <subcellularLocation>
        <location evidence="1 10">Cell inner membrane</location>
    </subcellularLocation>
</comment>
<accession>A0A8J7FJ39</accession>
<dbReference type="InterPro" id="IPR005628">
    <property type="entry name" value="GspK"/>
</dbReference>
<dbReference type="RefSeq" id="WP_193954465.1">
    <property type="nucleotide sequence ID" value="NZ_JADEYS010000018.1"/>
</dbReference>
<dbReference type="SUPFAM" id="SSF158544">
    <property type="entry name" value="GspK insert domain-like"/>
    <property type="match status" value="1"/>
</dbReference>
<evidence type="ECO:0000256" key="3">
    <source>
        <dbReference type="ARBA" id="ARBA00022448"/>
    </source>
</evidence>
<evidence type="ECO:0000256" key="9">
    <source>
        <dbReference type="ARBA" id="ARBA00023136"/>
    </source>
</evidence>
<reference evidence="12" key="1">
    <citation type="submission" date="2020-10" db="EMBL/GenBank/DDBJ databases">
        <title>Bacterium isolated from coastal waters sediment.</title>
        <authorList>
            <person name="Chen R.-J."/>
            <person name="Lu D.-C."/>
            <person name="Zhu K.-L."/>
            <person name="Du Z.-J."/>
        </authorList>
    </citation>
    <scope>NUCLEOTIDE SEQUENCE</scope>
    <source>
        <strain evidence="12">N1Y112</strain>
    </source>
</reference>
<dbReference type="GO" id="GO:0005886">
    <property type="term" value="C:plasma membrane"/>
    <property type="evidence" value="ECO:0007669"/>
    <property type="project" value="UniProtKB-SubCell"/>
</dbReference>
<feature type="domain" description="T2SS protein K first SAM-like" evidence="11">
    <location>
        <begin position="107"/>
        <end position="194"/>
    </location>
</feature>
<keyword evidence="4 10" id="KW-1003">Cell membrane</keyword>
<dbReference type="InterPro" id="IPR049031">
    <property type="entry name" value="T2SSK_SAM-like_1st"/>
</dbReference>
<evidence type="ECO:0000259" key="11">
    <source>
        <dbReference type="Pfam" id="PF21687"/>
    </source>
</evidence>
<dbReference type="EMBL" id="JADEYS010000018">
    <property type="protein sequence ID" value="MBE9398768.1"/>
    <property type="molecule type" value="Genomic_DNA"/>
</dbReference>
<evidence type="ECO:0000256" key="2">
    <source>
        <dbReference type="ARBA" id="ARBA00007246"/>
    </source>
</evidence>
<evidence type="ECO:0000256" key="6">
    <source>
        <dbReference type="ARBA" id="ARBA00022692"/>
    </source>
</evidence>
<evidence type="ECO:0000256" key="7">
    <source>
        <dbReference type="ARBA" id="ARBA00022927"/>
    </source>
</evidence>
<sequence length="309" mass="34612">MSLKNYSKAPHGFALIAVLWLLILLSLIAMQISSVTRSEAQLARNMTVGSQVQHAAESGVRWAIWSLTLPQEERWLADGSVQKMEFDRTNIAVSLQDENGKIDINMITPAHLTKLFEVAEVDEEIATPLVDAILDWRDEDDLKRLNGAEDEDYLAAGYEYGAKDGIFESVEELQKVLGMEPWIYNAISPALTVYSLKNGINPLVAPRLVLLSLEGADEYIVDQYIEDRRLNHEDRLPPPETPPLQGKFISPSLQGVYYTIYTEAVAGQYGKAFKQVVVRRRSAAANARFDLIKSSEKKEPLFIGLESDD</sequence>
<evidence type="ECO:0000313" key="13">
    <source>
        <dbReference type="Proteomes" id="UP000640333"/>
    </source>
</evidence>
<name>A0A8J7FJ39_9GAMM</name>
<proteinExistence type="inferred from homology"/>